<keyword evidence="3" id="KW-1185">Reference proteome</keyword>
<dbReference type="GO" id="GO:0016787">
    <property type="term" value="F:hydrolase activity"/>
    <property type="evidence" value="ECO:0007669"/>
    <property type="project" value="UniProtKB-KW"/>
</dbReference>
<dbReference type="InterPro" id="IPR050228">
    <property type="entry name" value="Carboxylesterase_BioH"/>
</dbReference>
<dbReference type="InterPro" id="IPR000073">
    <property type="entry name" value="AB_hydrolase_1"/>
</dbReference>
<dbReference type="InterPro" id="IPR029058">
    <property type="entry name" value="AB_hydrolase_fold"/>
</dbReference>
<dbReference type="SUPFAM" id="SSF53474">
    <property type="entry name" value="alpha/beta-Hydrolases"/>
    <property type="match status" value="1"/>
</dbReference>
<dbReference type="EMBL" id="JACDXJ010000001">
    <property type="protein sequence ID" value="MBA1156627.1"/>
    <property type="molecule type" value="Genomic_DNA"/>
</dbReference>
<protein>
    <submittedName>
        <fullName evidence="2">Alpha/beta hydrolase</fullName>
    </submittedName>
</protein>
<name>A0A838BM58_9HYPH</name>
<gene>
    <name evidence="2" type="ORF">H0S73_10875</name>
</gene>
<dbReference type="PANTHER" id="PTHR43194">
    <property type="entry name" value="HYDROLASE ALPHA/BETA FOLD FAMILY"/>
    <property type="match status" value="1"/>
</dbReference>
<dbReference type="PANTHER" id="PTHR43194:SF2">
    <property type="entry name" value="PEROXISOMAL MEMBRANE PROTEIN LPX1"/>
    <property type="match status" value="1"/>
</dbReference>
<evidence type="ECO:0000313" key="3">
    <source>
        <dbReference type="Proteomes" id="UP000572984"/>
    </source>
</evidence>
<keyword evidence="2" id="KW-0378">Hydrolase</keyword>
<dbReference type="Gene3D" id="3.40.50.1820">
    <property type="entry name" value="alpha/beta hydrolase"/>
    <property type="match status" value="1"/>
</dbReference>
<sequence>MSPSYRDLFVTAADGLRLYARDYAPEARLAWPIVGLPGLARTSADFHDLAEILSQDPSRPRRFLSLDYRGRGQSEWDQDWRNYDVKVEMTDTLQVLAAAGIDKAIFIGTSRGGLITMALGAARPERIAGVILNDVGPVLEADGLKRIRSYVGKLPTPRTIDEAADILRRQSGIHFSRYTHEQWTKMARATWREGGDGFVLNYDPNLMMPLEGLDLEAPLPDLWPLFEAIKPFPVLAIRGENSDLLTAQTLRMMKERHPDLTPITVPDQGHAPSLDGDLIQSIKDFIARIDARG</sequence>
<dbReference type="Pfam" id="PF00561">
    <property type="entry name" value="Abhydrolase_1"/>
    <property type="match status" value="1"/>
</dbReference>
<feature type="domain" description="AB hydrolase-1" evidence="1">
    <location>
        <begin position="32"/>
        <end position="276"/>
    </location>
</feature>
<comment type="caution">
    <text evidence="2">The sequence shown here is derived from an EMBL/GenBank/DDBJ whole genome shotgun (WGS) entry which is preliminary data.</text>
</comment>
<evidence type="ECO:0000259" key="1">
    <source>
        <dbReference type="Pfam" id="PF00561"/>
    </source>
</evidence>
<accession>A0A838BM58</accession>
<proteinExistence type="predicted"/>
<reference evidence="2 3" key="1">
    <citation type="submission" date="2020-07" db="EMBL/GenBank/DDBJ databases">
        <title>Draft genome and description of Microvirga mediterraneensis Marseille-Q2068 sp. nov.</title>
        <authorList>
            <person name="Boxberger M."/>
        </authorList>
    </citation>
    <scope>NUCLEOTIDE SEQUENCE [LARGE SCALE GENOMIC DNA]</scope>
    <source>
        <strain evidence="2 3">Marseille-Q2068</strain>
    </source>
</reference>
<dbReference type="AlphaFoldDB" id="A0A838BM58"/>
<dbReference type="Proteomes" id="UP000572984">
    <property type="component" value="Unassembled WGS sequence"/>
</dbReference>
<evidence type="ECO:0000313" key="2">
    <source>
        <dbReference type="EMBL" id="MBA1156627.1"/>
    </source>
</evidence>
<organism evidence="2 3">
    <name type="scientific">Microvirga mediterraneensis</name>
    <dbReference type="NCBI Taxonomy" id="2754695"/>
    <lineage>
        <taxon>Bacteria</taxon>
        <taxon>Pseudomonadati</taxon>
        <taxon>Pseudomonadota</taxon>
        <taxon>Alphaproteobacteria</taxon>
        <taxon>Hyphomicrobiales</taxon>
        <taxon>Methylobacteriaceae</taxon>
        <taxon>Microvirga</taxon>
    </lineage>
</organism>
<dbReference type="RefSeq" id="WP_181052169.1">
    <property type="nucleotide sequence ID" value="NZ_JACDXJ010000001.1"/>
</dbReference>